<name>A0A6J7FWL2_9ZZZZ</name>
<dbReference type="Pfam" id="PF10604">
    <property type="entry name" value="Polyketide_cyc2"/>
    <property type="match status" value="1"/>
</dbReference>
<dbReference type="EMBL" id="CAFBMK010000011">
    <property type="protein sequence ID" value="CAB4897090.1"/>
    <property type="molecule type" value="Genomic_DNA"/>
</dbReference>
<dbReference type="SUPFAM" id="SSF55961">
    <property type="entry name" value="Bet v1-like"/>
    <property type="match status" value="1"/>
</dbReference>
<protein>
    <submittedName>
        <fullName evidence="1">Unannotated protein</fullName>
    </submittedName>
</protein>
<evidence type="ECO:0000313" key="1">
    <source>
        <dbReference type="EMBL" id="CAB4897090.1"/>
    </source>
</evidence>
<dbReference type="CDD" id="cd07820">
    <property type="entry name" value="SRPBCC_3"/>
    <property type="match status" value="1"/>
</dbReference>
<sequence length="166" mass="18452">MHVDVLRRSQRLEGSPEDVFPFFADAANLDAITPALLRFRTITPGPIGMGTGTVIQYALRLHGIPMRWTSIIQMWEPPHRFVDVQLLGPFALWHHEHRFEDAPGGGTTMHDTVHHAVGFGPFGEIARRAFVLRDVRAIFDHRERVIPGLLAEDVAARAGRPAGVPG</sequence>
<reference evidence="1" key="1">
    <citation type="submission" date="2020-05" db="EMBL/GenBank/DDBJ databases">
        <authorList>
            <person name="Chiriac C."/>
            <person name="Salcher M."/>
            <person name="Ghai R."/>
            <person name="Kavagutti S V."/>
        </authorList>
    </citation>
    <scope>NUCLEOTIDE SEQUENCE</scope>
</reference>
<dbReference type="Gene3D" id="3.30.530.20">
    <property type="match status" value="1"/>
</dbReference>
<proteinExistence type="predicted"/>
<dbReference type="AlphaFoldDB" id="A0A6J7FWL2"/>
<organism evidence="1">
    <name type="scientific">freshwater metagenome</name>
    <dbReference type="NCBI Taxonomy" id="449393"/>
    <lineage>
        <taxon>unclassified sequences</taxon>
        <taxon>metagenomes</taxon>
        <taxon>ecological metagenomes</taxon>
    </lineage>
</organism>
<dbReference type="InterPro" id="IPR023393">
    <property type="entry name" value="START-like_dom_sf"/>
</dbReference>
<accession>A0A6J7FWL2</accession>
<gene>
    <name evidence="1" type="ORF">UFOPK3564_00361</name>
</gene>
<dbReference type="InterPro" id="IPR019587">
    <property type="entry name" value="Polyketide_cyclase/dehydratase"/>
</dbReference>